<protein>
    <submittedName>
        <fullName evidence="1">Uncharacterized protein</fullName>
    </submittedName>
</protein>
<evidence type="ECO:0000313" key="2">
    <source>
        <dbReference type="Proteomes" id="UP000184304"/>
    </source>
</evidence>
<dbReference type="VEuPathDB" id="FungiDB:ASPTUDRAFT_402971"/>
<accession>A0A1L9NFR0</accession>
<gene>
    <name evidence="1" type="ORF">ASPTUDRAFT_402971</name>
</gene>
<dbReference type="Proteomes" id="UP000184304">
    <property type="component" value="Unassembled WGS sequence"/>
</dbReference>
<dbReference type="EMBL" id="KV878180">
    <property type="protein sequence ID" value="OJI88138.1"/>
    <property type="molecule type" value="Genomic_DNA"/>
</dbReference>
<dbReference type="AlphaFoldDB" id="A0A1L9NFR0"/>
<evidence type="ECO:0000313" key="1">
    <source>
        <dbReference type="EMBL" id="OJI88138.1"/>
    </source>
</evidence>
<organism evidence="1 2">
    <name type="scientific">Aspergillus tubingensis (strain CBS 134.48)</name>
    <dbReference type="NCBI Taxonomy" id="767770"/>
    <lineage>
        <taxon>Eukaryota</taxon>
        <taxon>Fungi</taxon>
        <taxon>Dikarya</taxon>
        <taxon>Ascomycota</taxon>
        <taxon>Pezizomycotina</taxon>
        <taxon>Eurotiomycetes</taxon>
        <taxon>Eurotiomycetidae</taxon>
        <taxon>Eurotiales</taxon>
        <taxon>Aspergillaceae</taxon>
        <taxon>Aspergillus</taxon>
        <taxon>Aspergillus subgen. Circumdati</taxon>
    </lineage>
</organism>
<name>A0A1L9NFR0_ASPTC</name>
<sequence length="71" mass="7930">MPVLSISTLTAWFSVWVYRGCHQHPDQLSLVSPDSLGGSWLSTDKMTHKIASAMTTAPNRSVFHPHPFHLD</sequence>
<keyword evidence="2" id="KW-1185">Reference proteome</keyword>
<reference evidence="2" key="1">
    <citation type="journal article" date="2017" name="Genome Biol.">
        <title>Comparative genomics reveals high biological diversity and specific adaptations in the industrially and medically important fungal genus Aspergillus.</title>
        <authorList>
            <person name="de Vries R.P."/>
            <person name="Riley R."/>
            <person name="Wiebenga A."/>
            <person name="Aguilar-Osorio G."/>
            <person name="Amillis S."/>
            <person name="Uchima C.A."/>
            <person name="Anderluh G."/>
            <person name="Asadollahi M."/>
            <person name="Askin M."/>
            <person name="Barry K."/>
            <person name="Battaglia E."/>
            <person name="Bayram O."/>
            <person name="Benocci T."/>
            <person name="Braus-Stromeyer S.A."/>
            <person name="Caldana C."/>
            <person name="Canovas D."/>
            <person name="Cerqueira G.C."/>
            <person name="Chen F."/>
            <person name="Chen W."/>
            <person name="Choi C."/>
            <person name="Clum A."/>
            <person name="Dos Santos R.A."/>
            <person name="Damasio A.R."/>
            <person name="Diallinas G."/>
            <person name="Emri T."/>
            <person name="Fekete E."/>
            <person name="Flipphi M."/>
            <person name="Freyberg S."/>
            <person name="Gallo A."/>
            <person name="Gournas C."/>
            <person name="Habgood R."/>
            <person name="Hainaut M."/>
            <person name="Harispe M.L."/>
            <person name="Henrissat B."/>
            <person name="Hilden K.S."/>
            <person name="Hope R."/>
            <person name="Hossain A."/>
            <person name="Karabika E."/>
            <person name="Karaffa L."/>
            <person name="Karanyi Z."/>
            <person name="Krasevec N."/>
            <person name="Kuo A."/>
            <person name="Kusch H."/>
            <person name="LaButti K."/>
            <person name="Lagendijk E.L."/>
            <person name="Lapidus A."/>
            <person name="Levasseur A."/>
            <person name="Lindquist E."/>
            <person name="Lipzen A."/>
            <person name="Logrieco A.F."/>
            <person name="MacCabe A."/>
            <person name="Maekelae M.R."/>
            <person name="Malavazi I."/>
            <person name="Melin P."/>
            <person name="Meyer V."/>
            <person name="Mielnichuk N."/>
            <person name="Miskei M."/>
            <person name="Molnar A.P."/>
            <person name="Mule G."/>
            <person name="Ngan C.Y."/>
            <person name="Orejas M."/>
            <person name="Orosz E."/>
            <person name="Ouedraogo J.P."/>
            <person name="Overkamp K.M."/>
            <person name="Park H.-S."/>
            <person name="Perrone G."/>
            <person name="Piumi F."/>
            <person name="Punt P.J."/>
            <person name="Ram A.F."/>
            <person name="Ramon A."/>
            <person name="Rauscher S."/>
            <person name="Record E."/>
            <person name="Riano-Pachon D.M."/>
            <person name="Robert V."/>
            <person name="Roehrig J."/>
            <person name="Ruller R."/>
            <person name="Salamov A."/>
            <person name="Salih N.S."/>
            <person name="Samson R.A."/>
            <person name="Sandor E."/>
            <person name="Sanguinetti M."/>
            <person name="Schuetze T."/>
            <person name="Sepcic K."/>
            <person name="Shelest E."/>
            <person name="Sherlock G."/>
            <person name="Sophianopoulou V."/>
            <person name="Squina F.M."/>
            <person name="Sun H."/>
            <person name="Susca A."/>
            <person name="Todd R.B."/>
            <person name="Tsang A."/>
            <person name="Unkles S.E."/>
            <person name="van de Wiele N."/>
            <person name="van Rossen-Uffink D."/>
            <person name="Oliveira J.V."/>
            <person name="Vesth T.C."/>
            <person name="Visser J."/>
            <person name="Yu J.-H."/>
            <person name="Zhou M."/>
            <person name="Andersen M.R."/>
            <person name="Archer D.B."/>
            <person name="Baker S.E."/>
            <person name="Benoit I."/>
            <person name="Brakhage A.A."/>
            <person name="Braus G.H."/>
            <person name="Fischer R."/>
            <person name="Frisvad J.C."/>
            <person name="Goldman G.H."/>
            <person name="Houbraken J."/>
            <person name="Oakley B."/>
            <person name="Pocsi I."/>
            <person name="Scazzocchio C."/>
            <person name="Seiboth B."/>
            <person name="vanKuyk P.A."/>
            <person name="Wortman J."/>
            <person name="Dyer P.S."/>
            <person name="Grigoriev I.V."/>
        </authorList>
    </citation>
    <scope>NUCLEOTIDE SEQUENCE [LARGE SCALE GENOMIC DNA]</scope>
    <source>
        <strain evidence="2">CBS 134.48</strain>
    </source>
</reference>
<proteinExistence type="predicted"/>